<dbReference type="EMBL" id="JARGDH010000005">
    <property type="protein sequence ID" value="KAL0268575.1"/>
    <property type="molecule type" value="Genomic_DNA"/>
</dbReference>
<evidence type="ECO:0000256" key="2">
    <source>
        <dbReference type="SAM" id="Phobius"/>
    </source>
</evidence>
<organism evidence="3">
    <name type="scientific">Menopon gallinae</name>
    <name type="common">poultry shaft louse</name>
    <dbReference type="NCBI Taxonomy" id="328185"/>
    <lineage>
        <taxon>Eukaryota</taxon>
        <taxon>Metazoa</taxon>
        <taxon>Ecdysozoa</taxon>
        <taxon>Arthropoda</taxon>
        <taxon>Hexapoda</taxon>
        <taxon>Insecta</taxon>
        <taxon>Pterygota</taxon>
        <taxon>Neoptera</taxon>
        <taxon>Paraneoptera</taxon>
        <taxon>Psocodea</taxon>
        <taxon>Troctomorpha</taxon>
        <taxon>Phthiraptera</taxon>
        <taxon>Amblycera</taxon>
        <taxon>Menoponidae</taxon>
        <taxon>Menopon</taxon>
    </lineage>
</organism>
<name>A0AAW2HFM3_9NEOP</name>
<feature type="transmembrane region" description="Helical" evidence="2">
    <location>
        <begin position="20"/>
        <end position="41"/>
    </location>
</feature>
<feature type="compositionally biased region" description="Basic and acidic residues" evidence="1">
    <location>
        <begin position="623"/>
        <end position="638"/>
    </location>
</feature>
<gene>
    <name evidence="3" type="ORF">PYX00_010457</name>
</gene>
<keyword evidence="2" id="KW-0472">Membrane</keyword>
<feature type="region of interest" description="Disordered" evidence="1">
    <location>
        <begin position="380"/>
        <end position="399"/>
    </location>
</feature>
<accession>A0AAW2HFM3</accession>
<protein>
    <submittedName>
        <fullName evidence="3">Uncharacterized protein</fullName>
    </submittedName>
</protein>
<dbReference type="InterPro" id="IPR038875">
    <property type="entry name" value="PLA2_conodipine-like"/>
</dbReference>
<dbReference type="PANTHER" id="PTHR37687:SF1">
    <property type="entry name" value="AGAP006772-PA"/>
    <property type="match status" value="1"/>
</dbReference>
<dbReference type="PANTHER" id="PTHR37687">
    <property type="entry name" value="AGAP006772-PA"/>
    <property type="match status" value="1"/>
</dbReference>
<reference evidence="3" key="1">
    <citation type="journal article" date="2024" name="Gigascience">
        <title>Chromosome-level genome of the poultry shaft louse Menopon gallinae provides insight into the host-switching and adaptive evolution of parasitic lice.</title>
        <authorList>
            <person name="Xu Y."/>
            <person name="Ma L."/>
            <person name="Liu S."/>
            <person name="Liang Y."/>
            <person name="Liu Q."/>
            <person name="He Z."/>
            <person name="Tian L."/>
            <person name="Duan Y."/>
            <person name="Cai W."/>
            <person name="Li H."/>
            <person name="Song F."/>
        </authorList>
    </citation>
    <scope>NUCLEOTIDE SEQUENCE</scope>
    <source>
        <strain evidence="3">Cailab_2023a</strain>
    </source>
</reference>
<feature type="compositionally biased region" description="Basic and acidic residues" evidence="1">
    <location>
        <begin position="649"/>
        <end position="669"/>
    </location>
</feature>
<comment type="caution">
    <text evidence="3">The sequence shown here is derived from an EMBL/GenBank/DDBJ whole genome shotgun (WGS) entry which is preliminary data.</text>
</comment>
<evidence type="ECO:0000313" key="3">
    <source>
        <dbReference type="EMBL" id="KAL0268575.1"/>
    </source>
</evidence>
<feature type="region of interest" description="Disordered" evidence="1">
    <location>
        <begin position="623"/>
        <end position="669"/>
    </location>
</feature>
<proteinExistence type="predicted"/>
<evidence type="ECO:0000256" key="1">
    <source>
        <dbReference type="SAM" id="MobiDB-lite"/>
    </source>
</evidence>
<dbReference type="AlphaFoldDB" id="A0AAW2HFM3"/>
<keyword evidence="2" id="KW-0812">Transmembrane</keyword>
<sequence length="826" mass="94631">MRLRLFRVSHRKTDIMGTNFGRSITAFITQILFTLFIILQLSNLVICDDPDDDSLQNALEYVERRERDLQLQDNDYYGQPEDIGYGYQKNFGIFENGPARELGSPDSDPESEDFRKLLYNYANQREGFGGGYNKRRSSFRERYANAGSLVSQKESEDNQRTGSDIQCSYTRTLKDLWCKYLQSRSEDVGLEDVSPDQVAEILDTLYDRDDGDSYENSVYNDGPGYGAIPLRSRRNYRVFDRLNEKRRYPSFGEGFYGKRAPHSQHIGYENPPESDFLYALKFVNPDLNREAVENMKDAGYDVLGDEKDRDVIRMLNDAVSSPRAGQEEEAYWLKKEEPYDELWLPGPVVPSDDAYQDVYSSDKRTAPKIFKQHNGIHLNNNKRMPVKRSPVRSKKEAVADEKVSKEVKGIFEGQQTTTVPPKKVTTKKPTETVIKKQNVTKPEVTKHRDVKKLVRRANDYTKEQVYQSSEIDKIFNAPKIDKKSIDWSQYFGFDKRSEQWLRDDTVRRAESLFMAPAKRFNARERANGNFLDKSQYEAPFDTRIFNSKKKFYNVDKNIDRMERKLGNIEEKIIDDAVKYTGAHTGTPNEDMRKVKSEIVHHLEAAYSLEKMKNALEEFKNSMKSEKNFPETEEPKTETQKAAIQTTTVRSEKAKPENSNAEKSKRVSTKKEIDNVYGKDSLDFLNWSSPKGSGLPNNQYDDAEGCPVLDKSLSNCLKVLEGSGRFSELLLPICSLQQICYACGSEIGFSRPSACDLMYLTEAENLCQGSKQCLLSARDSMLALRDLHEQEILAGAGHQSGSCFLNPCIQKYFMNTPAAVVPLEFQD</sequence>
<keyword evidence="2" id="KW-1133">Transmembrane helix</keyword>